<comment type="subcellular location">
    <subcellularLocation>
        <location evidence="2">Membrane</location>
        <topology evidence="2">Single-pass membrane protein</topology>
    </subcellularLocation>
</comment>
<evidence type="ECO:0000256" key="14">
    <source>
        <dbReference type="ARBA" id="ARBA00024209"/>
    </source>
</evidence>
<dbReference type="PANTHER" id="PTHR46279">
    <property type="entry name" value="RING/U-BOX SUPERFAMILY PROTEIN"/>
    <property type="match status" value="1"/>
</dbReference>
<keyword evidence="13" id="KW-0472">Membrane</keyword>
<evidence type="ECO:0000256" key="15">
    <source>
        <dbReference type="SAM" id="SignalP"/>
    </source>
</evidence>
<evidence type="ECO:0000256" key="2">
    <source>
        <dbReference type="ARBA" id="ARBA00004167"/>
    </source>
</evidence>
<dbReference type="Pfam" id="PF13947">
    <property type="entry name" value="GUB_WAK_bind"/>
    <property type="match status" value="1"/>
</dbReference>
<keyword evidence="18" id="KW-1185">Reference proteome</keyword>
<comment type="similarity">
    <text evidence="14">Belongs to the RING-type zinc finger family. ATL subfamily.</text>
</comment>
<dbReference type="InterPro" id="IPR025287">
    <property type="entry name" value="WAK_GUB"/>
</dbReference>
<proteinExistence type="inferred from homology"/>
<dbReference type="GO" id="GO:0030247">
    <property type="term" value="F:polysaccharide binding"/>
    <property type="evidence" value="ECO:0007669"/>
    <property type="project" value="InterPro"/>
</dbReference>
<evidence type="ECO:0000256" key="7">
    <source>
        <dbReference type="ARBA" id="ARBA00022723"/>
    </source>
</evidence>
<dbReference type="GO" id="GO:0061630">
    <property type="term" value="F:ubiquitin protein ligase activity"/>
    <property type="evidence" value="ECO:0007669"/>
    <property type="project" value="UniProtKB-EC"/>
</dbReference>
<feature type="domain" description="Wall-associated receptor kinase galacturonan-binding" evidence="16">
    <location>
        <begin position="38"/>
        <end position="105"/>
    </location>
</feature>
<reference evidence="17" key="1">
    <citation type="submission" date="2023-03" db="EMBL/GenBank/DDBJ databases">
        <authorList>
            <person name="Julca I."/>
        </authorList>
    </citation>
    <scope>NUCLEOTIDE SEQUENCE</scope>
</reference>
<dbReference type="InterPro" id="IPR046948">
    <property type="entry name" value="ATL20-22-like"/>
</dbReference>
<protein>
    <recommendedName>
        <fullName evidence="4">RING-type E3 ubiquitin transferase</fullName>
        <ecNumber evidence="4">2.3.2.27</ecNumber>
    </recommendedName>
</protein>
<evidence type="ECO:0000256" key="5">
    <source>
        <dbReference type="ARBA" id="ARBA00022679"/>
    </source>
</evidence>
<keyword evidence="8 15" id="KW-0732">Signal</keyword>
<dbReference type="AlphaFoldDB" id="A0AAV1CPS0"/>
<evidence type="ECO:0000256" key="11">
    <source>
        <dbReference type="ARBA" id="ARBA00022833"/>
    </source>
</evidence>
<evidence type="ECO:0000256" key="10">
    <source>
        <dbReference type="ARBA" id="ARBA00022786"/>
    </source>
</evidence>
<comment type="pathway">
    <text evidence="3">Protein modification; protein ubiquitination.</text>
</comment>
<dbReference type="Proteomes" id="UP001161247">
    <property type="component" value="Chromosome 3"/>
</dbReference>
<keyword evidence="10" id="KW-0833">Ubl conjugation pathway</keyword>
<keyword evidence="7" id="KW-0479">Metal-binding</keyword>
<keyword evidence="9" id="KW-0863">Zinc-finger</keyword>
<keyword evidence="5" id="KW-0808">Transferase</keyword>
<evidence type="ECO:0000256" key="9">
    <source>
        <dbReference type="ARBA" id="ARBA00022771"/>
    </source>
</evidence>
<feature type="chain" id="PRO_5043314712" description="RING-type E3 ubiquitin transferase" evidence="15">
    <location>
        <begin position="30"/>
        <end position="280"/>
    </location>
</feature>
<dbReference type="EMBL" id="OX459120">
    <property type="protein sequence ID" value="CAI9097372.1"/>
    <property type="molecule type" value="Genomic_DNA"/>
</dbReference>
<sequence length="280" mass="31834">MRKIRRLIMALNIIFFAWLILAGNQPSTAISTSDDDLCAEQKCSPDGPAVRFPFVLQGKQPEYCGHDSSFNLHCDQLNRTILELPSSSIKVQVTNISYLSQMMEVLSVETCFAKHLRDLDISATPFWYDSPESYQYELPGFLNGNNYSLFNCSSARADNGYFWSKVDCLENNGYNVHATYQDMGIPYVAEVMESCTKMYDVKLVTGTLFQTDFLELFWSLPLCRKCELHGGICRWKGGSRNEIGCLRGNKHQSGILKKRLFISGKFCGFSFFLYLKPAED</sequence>
<evidence type="ECO:0000256" key="8">
    <source>
        <dbReference type="ARBA" id="ARBA00022729"/>
    </source>
</evidence>
<keyword evidence="12" id="KW-1133">Transmembrane helix</keyword>
<dbReference type="EC" id="2.3.2.27" evidence="4"/>
<name>A0AAV1CPS0_OLDCO</name>
<evidence type="ECO:0000259" key="16">
    <source>
        <dbReference type="Pfam" id="PF13947"/>
    </source>
</evidence>
<organism evidence="17 18">
    <name type="scientific">Oldenlandia corymbosa var. corymbosa</name>
    <dbReference type="NCBI Taxonomy" id="529605"/>
    <lineage>
        <taxon>Eukaryota</taxon>
        <taxon>Viridiplantae</taxon>
        <taxon>Streptophyta</taxon>
        <taxon>Embryophyta</taxon>
        <taxon>Tracheophyta</taxon>
        <taxon>Spermatophyta</taxon>
        <taxon>Magnoliopsida</taxon>
        <taxon>eudicotyledons</taxon>
        <taxon>Gunneridae</taxon>
        <taxon>Pentapetalae</taxon>
        <taxon>asterids</taxon>
        <taxon>lamiids</taxon>
        <taxon>Gentianales</taxon>
        <taxon>Rubiaceae</taxon>
        <taxon>Rubioideae</taxon>
        <taxon>Spermacoceae</taxon>
        <taxon>Hedyotis-Oldenlandia complex</taxon>
        <taxon>Oldenlandia</taxon>
    </lineage>
</organism>
<dbReference type="PANTHER" id="PTHR46279:SF9">
    <property type="entry name" value="OS01G0116300 PROTEIN"/>
    <property type="match status" value="1"/>
</dbReference>
<keyword evidence="11" id="KW-0862">Zinc</keyword>
<evidence type="ECO:0000313" key="18">
    <source>
        <dbReference type="Proteomes" id="UP001161247"/>
    </source>
</evidence>
<comment type="catalytic activity">
    <reaction evidence="1">
        <text>S-ubiquitinyl-[E2 ubiquitin-conjugating enzyme]-L-cysteine + [acceptor protein]-L-lysine = [E2 ubiquitin-conjugating enzyme]-L-cysteine + N(6)-ubiquitinyl-[acceptor protein]-L-lysine.</text>
        <dbReference type="EC" id="2.3.2.27"/>
    </reaction>
</comment>
<dbReference type="GO" id="GO:0008270">
    <property type="term" value="F:zinc ion binding"/>
    <property type="evidence" value="ECO:0007669"/>
    <property type="project" value="UniProtKB-KW"/>
</dbReference>
<evidence type="ECO:0000313" key="17">
    <source>
        <dbReference type="EMBL" id="CAI9097372.1"/>
    </source>
</evidence>
<evidence type="ECO:0000256" key="6">
    <source>
        <dbReference type="ARBA" id="ARBA00022692"/>
    </source>
</evidence>
<keyword evidence="6" id="KW-0812">Transmembrane</keyword>
<evidence type="ECO:0000256" key="13">
    <source>
        <dbReference type="ARBA" id="ARBA00023136"/>
    </source>
</evidence>
<feature type="signal peptide" evidence="15">
    <location>
        <begin position="1"/>
        <end position="29"/>
    </location>
</feature>
<dbReference type="GO" id="GO:0016020">
    <property type="term" value="C:membrane"/>
    <property type="evidence" value="ECO:0007669"/>
    <property type="project" value="UniProtKB-SubCell"/>
</dbReference>
<evidence type="ECO:0000256" key="4">
    <source>
        <dbReference type="ARBA" id="ARBA00012483"/>
    </source>
</evidence>
<gene>
    <name evidence="17" type="ORF">OLC1_LOCUS7873</name>
</gene>
<evidence type="ECO:0000256" key="12">
    <source>
        <dbReference type="ARBA" id="ARBA00022989"/>
    </source>
</evidence>
<accession>A0AAV1CPS0</accession>
<evidence type="ECO:0000256" key="3">
    <source>
        <dbReference type="ARBA" id="ARBA00004906"/>
    </source>
</evidence>
<evidence type="ECO:0000256" key="1">
    <source>
        <dbReference type="ARBA" id="ARBA00000900"/>
    </source>
</evidence>